<dbReference type="EMBL" id="CM026424">
    <property type="protein sequence ID" value="KAG0579881.1"/>
    <property type="molecule type" value="Genomic_DNA"/>
</dbReference>
<organism evidence="1 2">
    <name type="scientific">Ceratodon purpureus</name>
    <name type="common">Fire moss</name>
    <name type="synonym">Dicranum purpureum</name>
    <dbReference type="NCBI Taxonomy" id="3225"/>
    <lineage>
        <taxon>Eukaryota</taxon>
        <taxon>Viridiplantae</taxon>
        <taxon>Streptophyta</taxon>
        <taxon>Embryophyta</taxon>
        <taxon>Bryophyta</taxon>
        <taxon>Bryophytina</taxon>
        <taxon>Bryopsida</taxon>
        <taxon>Dicranidae</taxon>
        <taxon>Pseudoditrichales</taxon>
        <taxon>Ditrichaceae</taxon>
        <taxon>Ceratodon</taxon>
    </lineage>
</organism>
<gene>
    <name evidence="1" type="ORF">KC19_4G131100</name>
</gene>
<evidence type="ECO:0000313" key="1">
    <source>
        <dbReference type="EMBL" id="KAG0579881.1"/>
    </source>
</evidence>
<sequence>MSSLLIDTKPESLPKMTDKKPLICTVQFTTIRCTDMCFTPSKEHPIDHRWCEGCVTQILQFQLVCYTIASLLKITSNSMLQEDFILNTVLSLTNVAYPA</sequence>
<accession>A0A8T0IAQ8</accession>
<comment type="caution">
    <text evidence="1">The sequence shown here is derived from an EMBL/GenBank/DDBJ whole genome shotgun (WGS) entry which is preliminary data.</text>
</comment>
<dbReference type="Proteomes" id="UP000822688">
    <property type="component" value="Chromosome 4"/>
</dbReference>
<evidence type="ECO:0000313" key="2">
    <source>
        <dbReference type="Proteomes" id="UP000822688"/>
    </source>
</evidence>
<dbReference type="AlphaFoldDB" id="A0A8T0IAQ8"/>
<proteinExistence type="predicted"/>
<reference evidence="1" key="1">
    <citation type="submission" date="2020-06" db="EMBL/GenBank/DDBJ databases">
        <title>WGS assembly of Ceratodon purpureus strain R40.</title>
        <authorList>
            <person name="Carey S.B."/>
            <person name="Jenkins J."/>
            <person name="Shu S."/>
            <person name="Lovell J.T."/>
            <person name="Sreedasyam A."/>
            <person name="Maumus F."/>
            <person name="Tiley G.P."/>
            <person name="Fernandez-Pozo N."/>
            <person name="Barry K."/>
            <person name="Chen C."/>
            <person name="Wang M."/>
            <person name="Lipzen A."/>
            <person name="Daum C."/>
            <person name="Saski C.A."/>
            <person name="Payton A.C."/>
            <person name="Mcbreen J.C."/>
            <person name="Conrad R.E."/>
            <person name="Kollar L.M."/>
            <person name="Olsson S."/>
            <person name="Huttunen S."/>
            <person name="Landis J.B."/>
            <person name="Wickett N.J."/>
            <person name="Johnson M.G."/>
            <person name="Rensing S.A."/>
            <person name="Grimwood J."/>
            <person name="Schmutz J."/>
            <person name="Mcdaniel S.F."/>
        </authorList>
    </citation>
    <scope>NUCLEOTIDE SEQUENCE</scope>
    <source>
        <strain evidence="1">R40</strain>
    </source>
</reference>
<protein>
    <submittedName>
        <fullName evidence="1">Uncharacterized protein</fullName>
    </submittedName>
</protein>
<name>A0A8T0IAQ8_CERPU</name>
<keyword evidence="2" id="KW-1185">Reference proteome</keyword>